<comment type="caution">
    <text evidence="2">The sequence shown here is derived from an EMBL/GenBank/DDBJ whole genome shotgun (WGS) entry which is preliminary data.</text>
</comment>
<name>A0A7J9DQW5_9ROSI</name>
<dbReference type="Proteomes" id="UP000593568">
    <property type="component" value="Unassembled WGS sequence"/>
</dbReference>
<accession>A0A7J9DQW5</accession>
<reference evidence="2 3" key="1">
    <citation type="journal article" date="2019" name="Genome Biol. Evol.">
        <title>Insights into the evolution of the New World diploid cottons (Gossypium, subgenus Houzingenia) based on genome sequencing.</title>
        <authorList>
            <person name="Grover C.E."/>
            <person name="Arick M.A. 2nd"/>
            <person name="Thrash A."/>
            <person name="Conover J.L."/>
            <person name="Sanders W.S."/>
            <person name="Peterson D.G."/>
            <person name="Frelichowski J.E."/>
            <person name="Scheffler J.A."/>
            <person name="Scheffler B.E."/>
            <person name="Wendel J.F."/>
        </authorList>
    </citation>
    <scope>NUCLEOTIDE SEQUENCE [LARGE SCALE GENOMIC DNA]</scope>
    <source>
        <strain evidence="2">8</strain>
        <tissue evidence="2">Leaf</tissue>
    </source>
</reference>
<evidence type="ECO:0000313" key="2">
    <source>
        <dbReference type="EMBL" id="MBA0763130.1"/>
    </source>
</evidence>
<gene>
    <name evidence="2" type="ORF">Gotri_012639</name>
</gene>
<protein>
    <submittedName>
        <fullName evidence="2">Uncharacterized protein</fullName>
    </submittedName>
</protein>
<proteinExistence type="predicted"/>
<dbReference type="EMBL" id="JABEZW010000004">
    <property type="protein sequence ID" value="MBA0763130.1"/>
    <property type="molecule type" value="Genomic_DNA"/>
</dbReference>
<keyword evidence="1" id="KW-0732">Signal</keyword>
<feature type="signal peptide" evidence="1">
    <location>
        <begin position="1"/>
        <end position="16"/>
    </location>
</feature>
<sequence>MLTSVIIILFFYQIQAEIDLIAKAKNLLQQKTYRFLTYGRGIIVYDT</sequence>
<feature type="chain" id="PRO_5029774901" evidence="1">
    <location>
        <begin position="17"/>
        <end position="47"/>
    </location>
</feature>
<evidence type="ECO:0000256" key="1">
    <source>
        <dbReference type="SAM" id="SignalP"/>
    </source>
</evidence>
<dbReference type="AlphaFoldDB" id="A0A7J9DQW5"/>
<keyword evidence="3" id="KW-1185">Reference proteome</keyword>
<organism evidence="2 3">
    <name type="scientific">Gossypium trilobum</name>
    <dbReference type="NCBI Taxonomy" id="34281"/>
    <lineage>
        <taxon>Eukaryota</taxon>
        <taxon>Viridiplantae</taxon>
        <taxon>Streptophyta</taxon>
        <taxon>Embryophyta</taxon>
        <taxon>Tracheophyta</taxon>
        <taxon>Spermatophyta</taxon>
        <taxon>Magnoliopsida</taxon>
        <taxon>eudicotyledons</taxon>
        <taxon>Gunneridae</taxon>
        <taxon>Pentapetalae</taxon>
        <taxon>rosids</taxon>
        <taxon>malvids</taxon>
        <taxon>Malvales</taxon>
        <taxon>Malvaceae</taxon>
        <taxon>Malvoideae</taxon>
        <taxon>Gossypium</taxon>
    </lineage>
</organism>
<evidence type="ECO:0000313" key="3">
    <source>
        <dbReference type="Proteomes" id="UP000593568"/>
    </source>
</evidence>